<accession>A0ABQ6QRC2</accession>
<name>A0ABQ6QRC2_9BACT</name>
<reference evidence="1 2" key="1">
    <citation type="journal article" date="2024" name="Arch. Microbiol.">
        <title>Corallococcus caeni sp. nov., a novel myxobacterium isolated from activated sludge.</title>
        <authorList>
            <person name="Tomita S."/>
            <person name="Nakai R."/>
            <person name="Kuroda K."/>
            <person name="Kurashita H."/>
            <person name="Hatamoto M."/>
            <person name="Yamaguchi T."/>
            <person name="Narihiro T."/>
        </authorList>
    </citation>
    <scope>NUCLEOTIDE SEQUENCE [LARGE SCALE GENOMIC DNA]</scope>
    <source>
        <strain evidence="1 2">NO1</strain>
    </source>
</reference>
<dbReference type="Proteomes" id="UP001342631">
    <property type="component" value="Unassembled WGS sequence"/>
</dbReference>
<evidence type="ECO:0000313" key="2">
    <source>
        <dbReference type="Proteomes" id="UP001342631"/>
    </source>
</evidence>
<comment type="caution">
    <text evidence="1">The sequence shown here is derived from an EMBL/GenBank/DDBJ whole genome shotgun (WGS) entry which is preliminary data.</text>
</comment>
<protein>
    <recommendedName>
        <fullName evidence="3">HEAT repeat domain-containing protein</fullName>
    </recommendedName>
</protein>
<evidence type="ECO:0008006" key="3">
    <source>
        <dbReference type="Google" id="ProtNLM"/>
    </source>
</evidence>
<evidence type="ECO:0000313" key="1">
    <source>
        <dbReference type="EMBL" id="GMU06572.1"/>
    </source>
</evidence>
<organism evidence="1 2">
    <name type="scientific">Corallococcus caeni</name>
    <dbReference type="NCBI Taxonomy" id="3082388"/>
    <lineage>
        <taxon>Bacteria</taxon>
        <taxon>Pseudomonadati</taxon>
        <taxon>Myxococcota</taxon>
        <taxon>Myxococcia</taxon>
        <taxon>Myxococcales</taxon>
        <taxon>Cystobacterineae</taxon>
        <taxon>Myxococcaceae</taxon>
        <taxon>Corallococcus</taxon>
    </lineage>
</organism>
<keyword evidence="2" id="KW-1185">Reference proteome</keyword>
<dbReference type="RefSeq" id="WP_338277417.1">
    <property type="nucleotide sequence ID" value="NZ_BTTX01000003.1"/>
</dbReference>
<sequence>MVHAPVLLATLVLAGAAPVPDEAAMWKAVFSLEQPTVPAIRARAEADLFNGGATAYGVLSKVARVGGMEQALSASGPATSCGNSAVARFRGGVRAERSSLSVQAAELLGRMLAEDAALRQRAQRSEDPFDRGLALAASARAPSTQVEALAAMRLEPDPKLRLWATAFAECFTRMAGKRDGGSPEALESVAHELAELADAVRAPLRCVEPGELEPVLVDELARGLAASGGWSASNDSMELYVRRENGERVELSPACAVAAYDAVAAKGTHDDALLMPLATVMVGNWKLRQAAAQRLARDLEHFPELRRNTLAADLVNAGHEVPRKVTFDAKRLEWNDAELEAAVRQGNPEARAAIQRLILCRHGIDQRDVALLGYVGTKAAADKAYELARQCPAGKAAAVAALVRMKDVRAVKLLPEAMEDWGFNQEALQRALREGYTPKLGEQLLALEAKGNLQARSAVLWLKAAGVMKQ</sequence>
<dbReference type="EMBL" id="BTTX01000003">
    <property type="protein sequence ID" value="GMU06572.1"/>
    <property type="molecule type" value="Genomic_DNA"/>
</dbReference>
<proteinExistence type="predicted"/>
<gene>
    <name evidence="1" type="ORF">ASNO1_28250</name>
</gene>